<dbReference type="PANTHER" id="PTHR43507">
    <property type="entry name" value="NADH-UBIQUINONE OXIDOREDUCTASE CHAIN 4"/>
    <property type="match status" value="1"/>
</dbReference>
<dbReference type="EMBL" id="FO082257">
    <property type="protein sequence ID" value="CCE35450.1"/>
    <property type="molecule type" value="Genomic_DNA"/>
</dbReference>
<feature type="transmembrane region" description="Helical" evidence="7">
    <location>
        <begin position="6"/>
        <end position="24"/>
    </location>
</feature>
<keyword evidence="7" id="KW-0813">Transport</keyword>
<feature type="transmembrane region" description="Helical" evidence="7">
    <location>
        <begin position="267"/>
        <end position="284"/>
    </location>
</feature>
<dbReference type="NCBIfam" id="TIGR01972">
    <property type="entry name" value="NDH_I_M"/>
    <property type="match status" value="1"/>
</dbReference>
<comment type="function">
    <text evidence="7">Core subunit of the mitochondrial membrane respiratory chain NADH dehydrogenase (Complex I) which catalyzes electron transfer from NADH through the respiratory chain, using ubiquinone as an electron acceptor. Essential for the catalytic activity and assembly of complex I.</text>
</comment>
<dbReference type="Pfam" id="PF00361">
    <property type="entry name" value="Proton_antipo_M"/>
    <property type="match status" value="1"/>
</dbReference>
<evidence type="ECO:0000259" key="8">
    <source>
        <dbReference type="Pfam" id="PF00361"/>
    </source>
</evidence>
<evidence type="ECO:0000256" key="6">
    <source>
        <dbReference type="ARBA" id="ARBA00023136"/>
    </source>
</evidence>
<comment type="similarity">
    <text evidence="3 7">Belongs to the complex I subunit 4 family.</text>
</comment>
<feature type="transmembrane region" description="Helical" evidence="7">
    <location>
        <begin position="238"/>
        <end position="261"/>
    </location>
</feature>
<dbReference type="GO" id="GO:0042773">
    <property type="term" value="P:ATP synthesis coupled electron transport"/>
    <property type="evidence" value="ECO:0007669"/>
    <property type="project" value="InterPro"/>
</dbReference>
<keyword evidence="4 7" id="KW-0812">Transmembrane</keyword>
<sequence>MWLILLLVIPIIAMLMVVCTNSNKKLKIKKIAIWANVMNLAISLNLWIRFHMTELTLRSIGLQYIHNDINLSIGVDGMSVYWLVLTALIMPVAIFSNWNTIKENAKGYIIIMLILETFLMAVFLVEDVLSFYIFFESILPPLFVLVGLYGSDNKVRASYYLFLYTLAGSLFLLLSIIAIISIMGCSEYNALLKLNIEYDTQVYLLIGILIAFAIKTPLYGVNSWLLKAHVESPLCGSLVLAGIVLKLSLYGIYRIILPLIGEATYDFTYIIFVLSVMTILYASFSTLRTTDIKELIAYSSVGHAAIYLIGSMSNSVLGIQGSIILGIAHGFASSGLFICAGGSLYERTGTRTIYFYRGLAQIMPLFSIMFFILSLANCGTPLTINFVGEFLCLAGIMDRLPVLAILASTSIVFSAAYSIYTFNRISFGGGLSKYLDVSLYDLNKREFTLLMLLVLYIVVLGIKPSLIQTGIDYMTINLIN</sequence>
<keyword evidence="5 7" id="KW-1133">Transmembrane helix</keyword>
<dbReference type="PRINTS" id="PR01437">
    <property type="entry name" value="NUOXDRDTASE4"/>
</dbReference>
<dbReference type="EC" id="7.1.1.2" evidence="7"/>
<comment type="subcellular location">
    <subcellularLocation>
        <location evidence="2">Membrane</location>
        <topology evidence="2">Multi-pass membrane protein</topology>
    </subcellularLocation>
    <subcellularLocation>
        <location evidence="7">Mitochondrion membrane</location>
        <topology evidence="7">Multi-pass membrane protein</topology>
    </subcellularLocation>
</comment>
<feature type="transmembrane region" description="Helical" evidence="7">
    <location>
        <begin position="365"/>
        <end position="388"/>
    </location>
</feature>
<evidence type="ECO:0000256" key="2">
    <source>
        <dbReference type="ARBA" id="ARBA00004141"/>
    </source>
</evidence>
<geneLocation type="mitochondrion" evidence="9"/>
<dbReference type="InterPro" id="IPR003918">
    <property type="entry name" value="NADH_UbQ_OxRdtase"/>
</dbReference>
<evidence type="ECO:0000256" key="7">
    <source>
        <dbReference type="RuleBase" id="RU003297"/>
    </source>
</evidence>
<evidence type="ECO:0000313" key="9">
    <source>
        <dbReference type="EMBL" id="CCE35450.1"/>
    </source>
</evidence>
<dbReference type="GO" id="GO:0015990">
    <property type="term" value="P:electron transport coupled proton transport"/>
    <property type="evidence" value="ECO:0007669"/>
    <property type="project" value="TreeGrafter"/>
</dbReference>
<dbReference type="AlphaFoldDB" id="I7J401"/>
<feature type="transmembrane region" description="Helical" evidence="7">
    <location>
        <begin position="105"/>
        <end position="125"/>
    </location>
</feature>
<keyword evidence="7" id="KW-0520">NAD</keyword>
<feature type="transmembrane region" description="Helical" evidence="7">
    <location>
        <begin position="161"/>
        <end position="182"/>
    </location>
</feature>
<dbReference type="GO" id="GO:0008137">
    <property type="term" value="F:NADH dehydrogenase (ubiquinone) activity"/>
    <property type="evidence" value="ECO:0007669"/>
    <property type="project" value="UniProtKB-UniRule"/>
</dbReference>
<keyword evidence="6 7" id="KW-0472">Membrane</keyword>
<dbReference type="PANTHER" id="PTHR43507:SF1">
    <property type="entry name" value="NADH-UBIQUINONE OXIDOREDUCTASE CHAIN 4"/>
    <property type="match status" value="1"/>
</dbReference>
<feature type="transmembrane region" description="Helical" evidence="7">
    <location>
        <begin position="131"/>
        <end position="149"/>
    </location>
</feature>
<protein>
    <recommendedName>
        <fullName evidence="7">NADH-ubiquinone oxidoreductase chain 4</fullName>
        <ecNumber evidence="7">7.1.1.2</ecNumber>
    </recommendedName>
</protein>
<evidence type="ECO:0000256" key="5">
    <source>
        <dbReference type="ARBA" id="ARBA00022989"/>
    </source>
</evidence>
<evidence type="ECO:0000256" key="1">
    <source>
        <dbReference type="ARBA" id="ARBA00003257"/>
    </source>
</evidence>
<accession>I7J401</accession>
<dbReference type="InterPro" id="IPR010227">
    <property type="entry name" value="NADH_Q_OxRdtase_chainM/4"/>
</dbReference>
<name>I7J401_CLAPU</name>
<keyword evidence="7" id="KW-0679">Respiratory chain</keyword>
<dbReference type="GO" id="GO:0048039">
    <property type="term" value="F:ubiquinone binding"/>
    <property type="evidence" value="ECO:0007669"/>
    <property type="project" value="TreeGrafter"/>
</dbReference>
<evidence type="ECO:0000256" key="3">
    <source>
        <dbReference type="ARBA" id="ARBA00009025"/>
    </source>
</evidence>
<feature type="domain" description="NADH:quinone oxidoreductase/Mrp antiporter transmembrane" evidence="8">
    <location>
        <begin position="126"/>
        <end position="413"/>
    </location>
</feature>
<dbReference type="GO" id="GO:0003954">
    <property type="term" value="F:NADH dehydrogenase activity"/>
    <property type="evidence" value="ECO:0007669"/>
    <property type="project" value="TreeGrafter"/>
</dbReference>
<keyword evidence="7 9" id="KW-0830">Ubiquinone</keyword>
<feature type="transmembrane region" description="Helical" evidence="7">
    <location>
        <begin position="447"/>
        <end position="467"/>
    </location>
</feature>
<feature type="transmembrane region" description="Helical" evidence="7">
    <location>
        <begin position="80"/>
        <end position="98"/>
    </location>
</feature>
<feature type="transmembrane region" description="Helical" evidence="7">
    <location>
        <begin position="323"/>
        <end position="345"/>
    </location>
</feature>
<feature type="transmembrane region" description="Helical" evidence="7">
    <location>
        <begin position="202"/>
        <end position="226"/>
    </location>
</feature>
<reference evidence="9" key="2">
    <citation type="submission" date="2011-10" db="EMBL/GenBank/DDBJ databases">
        <authorList>
            <person name="MIPS"/>
        </authorList>
    </citation>
    <scope>NUCLEOTIDE SEQUENCE</scope>
</reference>
<evidence type="ECO:0000256" key="4">
    <source>
        <dbReference type="ARBA" id="ARBA00022692"/>
    </source>
</evidence>
<reference evidence="9" key="1">
    <citation type="journal article" date="2011" name="Science">
        <title>Chemical engineering by plant symbionts: A 12 genome comparison reveals dynamic alkaloid loci.</title>
        <authorList>
            <person name="Schardl C.L."/>
            <person name="Hesse U."/>
            <person name="Young C.A."/>
            <person name="Jaromczyk J.W."/>
            <person name="Farman M.L."/>
            <person name="Tudzynski P."/>
            <person name="Amyotte S.G."/>
            <person name="An Z."/>
            <person name="Andreeva K."/>
            <person name="Arnaoudova E.G."/>
            <person name="Bullock C.T."/>
            <person name="Calie P."/>
            <person name="Charlton N."/>
            <person name="Fleetwood D.J."/>
            <person name="Florea S."/>
            <person name="Guldener U."/>
            <person name="Harris D.R."/>
            <person name="Haws D.C."/>
            <person name="Jaromczyk J."/>
            <person name="Johnson R.D."/>
            <person name="Khan A.K."/>
            <person name="Liu J."/>
            <person name="Liu M."/>
            <person name="Mace W."/>
            <person name="Machado C."/>
            <person name="Moore N."/>
            <person name="Nagabhyru P."/>
            <person name="Oeser B."/>
            <person name="Pan J."/>
            <person name="Panaccione D.G."/>
            <person name="Schmid J."/>
            <person name="Schweri K.K."/>
            <person name="Scott B."/>
            <person name="Sugawara K."/>
            <person name="Takach J."/>
            <person name="Voisey C.R."/>
            <person name="Webb J.S."/>
            <person name="Wilson E.V."/>
            <person name="Wiseman J."/>
            <person name="Zeng Z."/>
            <person name="Cox M."/>
            <person name="Dinkins R.D."/>
            <person name="Glenn A.E."/>
            <person name="Gordon A."/>
            <person name="Hollin W."/>
            <person name="Leistner E."/>
            <person name="Leuchtmann A."/>
            <person name="Li C."/>
            <person name="Liu J."/>
            <person name="O'Sullivan D."/>
            <person name="Steiner U."/>
            <person name="Tanaka E."/>
            <person name="Yoshida R."/>
        </authorList>
    </citation>
    <scope>NUCLEOTIDE SEQUENCE</scope>
</reference>
<dbReference type="InterPro" id="IPR001750">
    <property type="entry name" value="ND/Mrp_TM"/>
</dbReference>
<organism evidence="9">
    <name type="scientific">Claviceps purpurea</name>
    <name type="common">Ergot fungus</name>
    <name type="synonym">Sphacelia segetum</name>
    <dbReference type="NCBI Taxonomy" id="5111"/>
    <lineage>
        <taxon>Eukaryota</taxon>
        <taxon>Fungi</taxon>
        <taxon>Dikarya</taxon>
        <taxon>Ascomycota</taxon>
        <taxon>Pezizomycotina</taxon>
        <taxon>Sordariomycetes</taxon>
        <taxon>Hypocreomycetidae</taxon>
        <taxon>Hypocreales</taxon>
        <taxon>Clavicipitaceae</taxon>
        <taxon>Claviceps</taxon>
    </lineage>
</organism>
<feature type="transmembrane region" description="Helical" evidence="7">
    <location>
        <begin position="31"/>
        <end position="48"/>
    </location>
</feature>
<comment type="catalytic activity">
    <reaction evidence="7">
        <text>a ubiquinone + NADH + 5 H(+)(in) = a ubiquinol + NAD(+) + 4 H(+)(out)</text>
        <dbReference type="Rhea" id="RHEA:29091"/>
        <dbReference type="Rhea" id="RHEA-COMP:9565"/>
        <dbReference type="Rhea" id="RHEA-COMP:9566"/>
        <dbReference type="ChEBI" id="CHEBI:15378"/>
        <dbReference type="ChEBI" id="CHEBI:16389"/>
        <dbReference type="ChEBI" id="CHEBI:17976"/>
        <dbReference type="ChEBI" id="CHEBI:57540"/>
        <dbReference type="ChEBI" id="CHEBI:57945"/>
        <dbReference type="EC" id="7.1.1.2"/>
    </reaction>
</comment>
<dbReference type="GO" id="GO:0031966">
    <property type="term" value="C:mitochondrial membrane"/>
    <property type="evidence" value="ECO:0007669"/>
    <property type="project" value="UniProtKB-SubCell"/>
</dbReference>
<feature type="transmembrane region" description="Helical" evidence="7">
    <location>
        <begin position="296"/>
        <end position="317"/>
    </location>
</feature>
<comment type="function">
    <text evidence="1">Core subunit of the mitochondrial membrane respiratory chain NADH dehydrogenase (Complex I) that is believed to belong to the minimal assembly required for catalysis. Complex I functions in the transfer of electrons from NADH to the respiratory chain. The immediate electron acceptor for the enzyme is believed to be ubiquinone.</text>
</comment>
<gene>
    <name evidence="9" type="ORF">cpurp_mito_NAD4</name>
</gene>
<proteinExistence type="inferred from homology"/>
<feature type="transmembrane region" description="Helical" evidence="7">
    <location>
        <begin position="400"/>
        <end position="420"/>
    </location>
</feature>
<keyword evidence="7 9" id="KW-0496">Mitochondrion</keyword>
<keyword evidence="7" id="KW-0249">Electron transport</keyword>